<keyword evidence="2" id="KW-0433">Leucine-rich repeat</keyword>
<feature type="coiled-coil region" evidence="6">
    <location>
        <begin position="21"/>
        <end position="55"/>
    </location>
</feature>
<dbReference type="Pfam" id="PF18052">
    <property type="entry name" value="Rx_N"/>
    <property type="match status" value="1"/>
</dbReference>
<evidence type="ECO:0000256" key="1">
    <source>
        <dbReference type="ARBA" id="ARBA00008894"/>
    </source>
</evidence>
<dbReference type="Gramene" id="OMERI02G24270.2">
    <property type="protein sequence ID" value="OMERI02G24270.2"/>
    <property type="gene ID" value="OMERI02G24270"/>
</dbReference>
<evidence type="ECO:0000256" key="3">
    <source>
        <dbReference type="ARBA" id="ARBA00022737"/>
    </source>
</evidence>
<comment type="similarity">
    <text evidence="1">Belongs to the disease resistance NB-LRR family.</text>
</comment>
<evidence type="ECO:0000256" key="5">
    <source>
        <dbReference type="ARBA" id="ARBA00022821"/>
    </source>
</evidence>
<protein>
    <recommendedName>
        <fullName evidence="7">Disease resistance N-terminal domain-containing protein</fullName>
    </recommendedName>
</protein>
<reference evidence="8" key="2">
    <citation type="submission" date="2018-05" db="EMBL/GenBank/DDBJ databases">
        <title>OmerRS3 (Oryza meridionalis Reference Sequence Version 3).</title>
        <authorList>
            <person name="Zhang J."/>
            <person name="Kudrna D."/>
            <person name="Lee S."/>
            <person name="Talag J."/>
            <person name="Welchert J."/>
            <person name="Wing R.A."/>
        </authorList>
    </citation>
    <scope>NUCLEOTIDE SEQUENCE [LARGE SCALE GENOMIC DNA]</scope>
    <source>
        <strain evidence="8">cv. OR44</strain>
    </source>
</reference>
<evidence type="ECO:0000256" key="2">
    <source>
        <dbReference type="ARBA" id="ARBA00022614"/>
    </source>
</evidence>
<dbReference type="GO" id="GO:0006952">
    <property type="term" value="P:defense response"/>
    <property type="evidence" value="ECO:0007669"/>
    <property type="project" value="UniProtKB-KW"/>
</dbReference>
<dbReference type="AlphaFoldDB" id="A0A0E0CNN8"/>
<sequence length="100" mass="11744">METFLSAVLADLLSRSISFVIDRYCQQQQGVEENLQQLQRMLLRIQTVVEEANGRSITNRAMLLQLKTMRNVMYRGYYFLDNFRYRIALGHAPDEVDDHS</sequence>
<evidence type="ECO:0000313" key="8">
    <source>
        <dbReference type="EnsemblPlants" id="OMERI02G24270.2"/>
    </source>
</evidence>
<organism evidence="8">
    <name type="scientific">Oryza meridionalis</name>
    <dbReference type="NCBI Taxonomy" id="40149"/>
    <lineage>
        <taxon>Eukaryota</taxon>
        <taxon>Viridiplantae</taxon>
        <taxon>Streptophyta</taxon>
        <taxon>Embryophyta</taxon>
        <taxon>Tracheophyta</taxon>
        <taxon>Spermatophyta</taxon>
        <taxon>Magnoliopsida</taxon>
        <taxon>Liliopsida</taxon>
        <taxon>Poales</taxon>
        <taxon>Poaceae</taxon>
        <taxon>BOP clade</taxon>
        <taxon>Oryzoideae</taxon>
        <taxon>Oryzeae</taxon>
        <taxon>Oryzinae</taxon>
        <taxon>Oryza</taxon>
    </lineage>
</organism>
<reference evidence="8" key="1">
    <citation type="submission" date="2015-04" db="UniProtKB">
        <authorList>
            <consortium name="EnsemblPlants"/>
        </authorList>
    </citation>
    <scope>IDENTIFICATION</scope>
</reference>
<keyword evidence="9" id="KW-1185">Reference proteome</keyword>
<keyword evidence="4" id="KW-0547">Nucleotide-binding</keyword>
<accession>A0A0E0CNN8</accession>
<keyword evidence="3" id="KW-0677">Repeat</keyword>
<dbReference type="HOGENOM" id="CLU_001090_6_0_1"/>
<dbReference type="PANTHER" id="PTHR33377">
    <property type="entry name" value="OS10G0134700 PROTEIN-RELATED"/>
    <property type="match status" value="1"/>
</dbReference>
<evidence type="ECO:0000259" key="7">
    <source>
        <dbReference type="Pfam" id="PF18052"/>
    </source>
</evidence>
<feature type="domain" description="Disease resistance N-terminal" evidence="7">
    <location>
        <begin position="9"/>
        <end position="90"/>
    </location>
</feature>
<evidence type="ECO:0000256" key="6">
    <source>
        <dbReference type="SAM" id="Coils"/>
    </source>
</evidence>
<name>A0A0E0CNN8_9ORYZ</name>
<keyword evidence="5" id="KW-0611">Plant defense</keyword>
<dbReference type="InterPro" id="IPR041118">
    <property type="entry name" value="Rx_N"/>
</dbReference>
<evidence type="ECO:0000256" key="4">
    <source>
        <dbReference type="ARBA" id="ARBA00022741"/>
    </source>
</evidence>
<proteinExistence type="inferred from homology"/>
<dbReference type="Gene3D" id="1.20.5.4130">
    <property type="match status" value="1"/>
</dbReference>
<dbReference type="EnsemblPlants" id="OMERI02G24270.2">
    <property type="protein sequence ID" value="OMERI02G24270.2"/>
    <property type="gene ID" value="OMERI02G24270"/>
</dbReference>
<evidence type="ECO:0000313" key="9">
    <source>
        <dbReference type="Proteomes" id="UP000008021"/>
    </source>
</evidence>
<keyword evidence="6" id="KW-0175">Coiled coil</keyword>
<dbReference type="PANTHER" id="PTHR33377:SF36">
    <property type="entry name" value="OS01G0720900 PROTEIN"/>
    <property type="match status" value="1"/>
</dbReference>
<dbReference type="GO" id="GO:0000166">
    <property type="term" value="F:nucleotide binding"/>
    <property type="evidence" value="ECO:0007669"/>
    <property type="project" value="UniProtKB-KW"/>
</dbReference>
<dbReference type="Proteomes" id="UP000008021">
    <property type="component" value="Chromosome 2"/>
</dbReference>